<sequence length="82" mass="9288">MSQFKKVKKHKRLEPLHDIETLKKLAKQASRRAIKQAGQAGVSAVYIKDGVLVKRAPDNSISEIKRMDEKPRLTLESFVCKA</sequence>
<dbReference type="Proteomes" id="UP001379949">
    <property type="component" value="Unassembled WGS sequence"/>
</dbReference>
<dbReference type="EMBL" id="JBAKAR010000008">
    <property type="protein sequence ID" value="MEL0613643.1"/>
    <property type="molecule type" value="Genomic_DNA"/>
</dbReference>
<protein>
    <recommendedName>
        <fullName evidence="3">TldD/PmbA family protein</fullName>
    </recommendedName>
</protein>
<dbReference type="RefSeq" id="WP_341564881.1">
    <property type="nucleotide sequence ID" value="NZ_JBAKAQ010000006.1"/>
</dbReference>
<keyword evidence="2" id="KW-1185">Reference proteome</keyword>
<proteinExistence type="predicted"/>
<reference evidence="1 2" key="1">
    <citation type="submission" date="2024-02" db="EMBL/GenBank/DDBJ databases">
        <title>Bacteria isolated from the canopy kelp, Nereocystis luetkeana.</title>
        <authorList>
            <person name="Pfister C.A."/>
            <person name="Younker I.T."/>
            <person name="Light S.H."/>
        </authorList>
    </citation>
    <scope>NUCLEOTIDE SEQUENCE [LARGE SCALE GENOMIC DNA]</scope>
    <source>
        <strain evidence="1 2">TI.4.07</strain>
    </source>
</reference>
<comment type="caution">
    <text evidence="1">The sequence shown here is derived from an EMBL/GenBank/DDBJ whole genome shotgun (WGS) entry which is preliminary data.</text>
</comment>
<evidence type="ECO:0008006" key="3">
    <source>
        <dbReference type="Google" id="ProtNLM"/>
    </source>
</evidence>
<organism evidence="1 2">
    <name type="scientific">Marinomonas arenicola</name>
    <dbReference type="NCBI Taxonomy" id="569601"/>
    <lineage>
        <taxon>Bacteria</taxon>
        <taxon>Pseudomonadati</taxon>
        <taxon>Pseudomonadota</taxon>
        <taxon>Gammaproteobacteria</taxon>
        <taxon>Oceanospirillales</taxon>
        <taxon>Oceanospirillaceae</taxon>
        <taxon>Marinomonas</taxon>
    </lineage>
</organism>
<evidence type="ECO:0000313" key="2">
    <source>
        <dbReference type="Proteomes" id="UP001379949"/>
    </source>
</evidence>
<accession>A0ABU9G565</accession>
<name>A0ABU9G565_9GAMM</name>
<evidence type="ECO:0000313" key="1">
    <source>
        <dbReference type="EMBL" id="MEL0613643.1"/>
    </source>
</evidence>
<gene>
    <name evidence="1" type="ORF">V6242_10850</name>
</gene>